<reference evidence="14 15" key="1">
    <citation type="journal article" date="2019" name="Plant Biotechnol. J.">
        <title>The red bayberry genome and genetic basis of sex determination.</title>
        <authorList>
            <person name="Jia H.M."/>
            <person name="Jia H.J."/>
            <person name="Cai Q.L."/>
            <person name="Wang Y."/>
            <person name="Zhao H.B."/>
            <person name="Yang W.F."/>
            <person name="Wang G.Y."/>
            <person name="Li Y.H."/>
            <person name="Zhan D.L."/>
            <person name="Shen Y.T."/>
            <person name="Niu Q.F."/>
            <person name="Chang L."/>
            <person name="Qiu J."/>
            <person name="Zhao L."/>
            <person name="Xie H.B."/>
            <person name="Fu W.Y."/>
            <person name="Jin J."/>
            <person name="Li X.W."/>
            <person name="Jiao Y."/>
            <person name="Zhou C.C."/>
            <person name="Tu T."/>
            <person name="Chai C.Y."/>
            <person name="Gao J.L."/>
            <person name="Fan L.J."/>
            <person name="van de Weg E."/>
            <person name="Wang J.Y."/>
            <person name="Gao Z.S."/>
        </authorList>
    </citation>
    <scope>NUCLEOTIDE SEQUENCE [LARGE SCALE GENOMIC DNA]</scope>
    <source>
        <tissue evidence="14">Leaves</tissue>
    </source>
</reference>
<evidence type="ECO:0000256" key="6">
    <source>
        <dbReference type="ARBA" id="ARBA00022692"/>
    </source>
</evidence>
<dbReference type="GO" id="GO:0005886">
    <property type="term" value="C:plasma membrane"/>
    <property type="evidence" value="ECO:0007669"/>
    <property type="project" value="UniProtKB-SubCell"/>
</dbReference>
<keyword evidence="14" id="KW-0675">Receptor</keyword>
<dbReference type="Gene3D" id="1.10.510.10">
    <property type="entry name" value="Transferase(Phosphotransferase) domain 1"/>
    <property type="match status" value="1"/>
</dbReference>
<evidence type="ECO:0000256" key="12">
    <source>
        <dbReference type="ARBA" id="ARBA00047899"/>
    </source>
</evidence>
<keyword evidence="11" id="KW-0472">Membrane</keyword>
<dbReference type="InterPro" id="IPR047117">
    <property type="entry name" value="PERK1-13-like"/>
</dbReference>
<dbReference type="GO" id="GO:0004674">
    <property type="term" value="F:protein serine/threonine kinase activity"/>
    <property type="evidence" value="ECO:0007669"/>
    <property type="project" value="UniProtKB-KW"/>
</dbReference>
<evidence type="ECO:0000256" key="10">
    <source>
        <dbReference type="ARBA" id="ARBA00022989"/>
    </source>
</evidence>
<evidence type="ECO:0000256" key="2">
    <source>
        <dbReference type="ARBA" id="ARBA00012513"/>
    </source>
</evidence>
<dbReference type="PANTHER" id="PTHR47982:SF35">
    <property type="entry name" value="PROLINE-RICH RECEPTOR-LIKE PROTEIN KINASE PERK1-RELATED"/>
    <property type="match status" value="1"/>
</dbReference>
<comment type="catalytic activity">
    <reaction evidence="13">
        <text>L-seryl-[protein] + ATP = O-phospho-L-seryl-[protein] + ADP + H(+)</text>
        <dbReference type="Rhea" id="RHEA:17989"/>
        <dbReference type="Rhea" id="RHEA-COMP:9863"/>
        <dbReference type="Rhea" id="RHEA-COMP:11604"/>
        <dbReference type="ChEBI" id="CHEBI:15378"/>
        <dbReference type="ChEBI" id="CHEBI:29999"/>
        <dbReference type="ChEBI" id="CHEBI:30616"/>
        <dbReference type="ChEBI" id="CHEBI:83421"/>
        <dbReference type="ChEBI" id="CHEBI:456216"/>
        <dbReference type="EC" id="2.7.11.1"/>
    </reaction>
</comment>
<evidence type="ECO:0000313" key="15">
    <source>
        <dbReference type="Proteomes" id="UP000516437"/>
    </source>
</evidence>
<evidence type="ECO:0000256" key="4">
    <source>
        <dbReference type="ARBA" id="ARBA00022527"/>
    </source>
</evidence>
<evidence type="ECO:0000256" key="3">
    <source>
        <dbReference type="ARBA" id="ARBA00022475"/>
    </source>
</evidence>
<dbReference type="EC" id="2.7.11.1" evidence="2"/>
<gene>
    <name evidence="14" type="ORF">CJ030_MR1G019985</name>
</gene>
<dbReference type="AlphaFoldDB" id="A0A6A1WQG9"/>
<keyword evidence="5" id="KW-0808">Transferase</keyword>
<protein>
    <recommendedName>
        <fullName evidence="2">non-specific serine/threonine protein kinase</fullName>
        <ecNumber evidence="2">2.7.11.1</ecNumber>
    </recommendedName>
</protein>
<evidence type="ECO:0000256" key="1">
    <source>
        <dbReference type="ARBA" id="ARBA00004162"/>
    </source>
</evidence>
<keyword evidence="8 14" id="KW-0418">Kinase</keyword>
<dbReference type="SUPFAM" id="SSF56112">
    <property type="entry name" value="Protein kinase-like (PK-like)"/>
    <property type="match status" value="1"/>
</dbReference>
<keyword evidence="7" id="KW-0547">Nucleotide-binding</keyword>
<keyword evidence="10" id="KW-1133">Transmembrane helix</keyword>
<keyword evidence="15" id="KW-1185">Reference proteome</keyword>
<evidence type="ECO:0000256" key="13">
    <source>
        <dbReference type="ARBA" id="ARBA00048679"/>
    </source>
</evidence>
<dbReference type="OrthoDB" id="4062651at2759"/>
<keyword evidence="3" id="KW-1003">Cell membrane</keyword>
<evidence type="ECO:0000256" key="7">
    <source>
        <dbReference type="ARBA" id="ARBA00022741"/>
    </source>
</evidence>
<keyword evidence="4" id="KW-0723">Serine/threonine-protein kinase</keyword>
<evidence type="ECO:0000313" key="14">
    <source>
        <dbReference type="EMBL" id="KAB1227555.1"/>
    </source>
</evidence>
<evidence type="ECO:0000256" key="11">
    <source>
        <dbReference type="ARBA" id="ARBA00023136"/>
    </source>
</evidence>
<dbReference type="PANTHER" id="PTHR47982">
    <property type="entry name" value="PROLINE-RICH RECEPTOR-LIKE PROTEIN KINASE PERK4"/>
    <property type="match status" value="1"/>
</dbReference>
<comment type="catalytic activity">
    <reaction evidence="12">
        <text>L-threonyl-[protein] + ATP = O-phospho-L-threonyl-[protein] + ADP + H(+)</text>
        <dbReference type="Rhea" id="RHEA:46608"/>
        <dbReference type="Rhea" id="RHEA-COMP:11060"/>
        <dbReference type="Rhea" id="RHEA-COMP:11605"/>
        <dbReference type="ChEBI" id="CHEBI:15378"/>
        <dbReference type="ChEBI" id="CHEBI:30013"/>
        <dbReference type="ChEBI" id="CHEBI:30616"/>
        <dbReference type="ChEBI" id="CHEBI:61977"/>
        <dbReference type="ChEBI" id="CHEBI:456216"/>
        <dbReference type="EC" id="2.7.11.1"/>
    </reaction>
</comment>
<keyword evidence="6" id="KW-0812">Transmembrane</keyword>
<dbReference type="GO" id="GO:0005524">
    <property type="term" value="F:ATP binding"/>
    <property type="evidence" value="ECO:0007669"/>
    <property type="project" value="UniProtKB-KW"/>
</dbReference>
<name>A0A6A1WQG9_9ROSI</name>
<accession>A0A6A1WQG9</accession>
<dbReference type="InterPro" id="IPR011009">
    <property type="entry name" value="Kinase-like_dom_sf"/>
</dbReference>
<organism evidence="14 15">
    <name type="scientific">Morella rubra</name>
    <name type="common">Chinese bayberry</name>
    <dbReference type="NCBI Taxonomy" id="262757"/>
    <lineage>
        <taxon>Eukaryota</taxon>
        <taxon>Viridiplantae</taxon>
        <taxon>Streptophyta</taxon>
        <taxon>Embryophyta</taxon>
        <taxon>Tracheophyta</taxon>
        <taxon>Spermatophyta</taxon>
        <taxon>Magnoliopsida</taxon>
        <taxon>eudicotyledons</taxon>
        <taxon>Gunneridae</taxon>
        <taxon>Pentapetalae</taxon>
        <taxon>rosids</taxon>
        <taxon>fabids</taxon>
        <taxon>Fagales</taxon>
        <taxon>Myricaceae</taxon>
        <taxon>Morella</taxon>
    </lineage>
</organism>
<evidence type="ECO:0000256" key="8">
    <source>
        <dbReference type="ARBA" id="ARBA00022777"/>
    </source>
</evidence>
<comment type="subcellular location">
    <subcellularLocation>
        <location evidence="1">Cell membrane</location>
        <topology evidence="1">Single-pass membrane protein</topology>
    </subcellularLocation>
</comment>
<keyword evidence="9" id="KW-0067">ATP-binding</keyword>
<dbReference type="EMBL" id="RXIC02000019">
    <property type="protein sequence ID" value="KAB1227555.1"/>
    <property type="molecule type" value="Genomic_DNA"/>
</dbReference>
<sequence length="159" mass="18206">MSNNNITCVYFVDRTVKLQPRCRIFSYGVTLLELMTGRRPMDTTHTFMDDSLVDWARPLLSRALEDGNFDALVDPRLQNGYDPNEMGCMATCVRHSAWRRPASTWSISSPFTAEYVIIGNVLSTAGSRPSLGVRRNYYYFFGKARRNFDGQFVLLQPLM</sequence>
<comment type="caution">
    <text evidence="14">The sequence shown here is derived from an EMBL/GenBank/DDBJ whole genome shotgun (WGS) entry which is preliminary data.</text>
</comment>
<evidence type="ECO:0000256" key="5">
    <source>
        <dbReference type="ARBA" id="ARBA00022679"/>
    </source>
</evidence>
<dbReference type="Proteomes" id="UP000516437">
    <property type="component" value="Chromosome 1"/>
</dbReference>
<proteinExistence type="predicted"/>
<evidence type="ECO:0000256" key="9">
    <source>
        <dbReference type="ARBA" id="ARBA00022840"/>
    </source>
</evidence>